<organism evidence="2 3">
    <name type="scientific">Inconstantimicrobium porci</name>
    <dbReference type="NCBI Taxonomy" id="2652291"/>
    <lineage>
        <taxon>Bacteria</taxon>
        <taxon>Bacillati</taxon>
        <taxon>Bacillota</taxon>
        <taxon>Clostridia</taxon>
        <taxon>Eubacteriales</taxon>
        <taxon>Clostridiaceae</taxon>
        <taxon>Inconstantimicrobium</taxon>
    </lineage>
</organism>
<proteinExistence type="predicted"/>
<comment type="caution">
    <text evidence="2">The sequence shown here is derived from an EMBL/GenBank/DDBJ whole genome shotgun (WGS) entry which is preliminary data.</text>
</comment>
<name>A0A7X2MZ46_9CLOT</name>
<sequence>MAIVMKFMNYISIILLVCTLICGAWIEKHPKGNVHFHAVFSAISVIISLVVIIMNMRKCRHCKKGL</sequence>
<feature type="transmembrane region" description="Helical" evidence="1">
    <location>
        <begin position="38"/>
        <end position="56"/>
    </location>
</feature>
<gene>
    <name evidence="2" type="ORF">FYJ33_10155</name>
</gene>
<keyword evidence="1" id="KW-1133">Transmembrane helix</keyword>
<keyword evidence="1" id="KW-0812">Transmembrane</keyword>
<keyword evidence="1" id="KW-0472">Membrane</keyword>
<evidence type="ECO:0000256" key="1">
    <source>
        <dbReference type="SAM" id="Phobius"/>
    </source>
</evidence>
<evidence type="ECO:0000313" key="3">
    <source>
        <dbReference type="Proteomes" id="UP000460287"/>
    </source>
</evidence>
<dbReference type="RefSeq" id="WP_154531651.1">
    <property type="nucleotide sequence ID" value="NZ_VULX01000015.1"/>
</dbReference>
<protein>
    <submittedName>
        <fullName evidence="2">Uncharacterized protein</fullName>
    </submittedName>
</protein>
<dbReference type="AlphaFoldDB" id="A0A7X2MZ46"/>
<keyword evidence="3" id="KW-1185">Reference proteome</keyword>
<dbReference type="Proteomes" id="UP000460287">
    <property type="component" value="Unassembled WGS sequence"/>
</dbReference>
<reference evidence="2 3" key="1">
    <citation type="submission" date="2019-08" db="EMBL/GenBank/DDBJ databases">
        <title>In-depth cultivation of the pig gut microbiome towards novel bacterial diversity and tailored functional studies.</title>
        <authorList>
            <person name="Wylensek D."/>
            <person name="Hitch T.C.A."/>
            <person name="Clavel T."/>
        </authorList>
    </citation>
    <scope>NUCLEOTIDE SEQUENCE [LARGE SCALE GENOMIC DNA]</scope>
    <source>
        <strain evidence="2 3">WCA-383-APC-5B</strain>
    </source>
</reference>
<evidence type="ECO:0000313" key="2">
    <source>
        <dbReference type="EMBL" id="MSR91753.1"/>
    </source>
</evidence>
<accession>A0A7X2MZ46</accession>
<dbReference type="EMBL" id="VULX01000015">
    <property type="protein sequence ID" value="MSR91753.1"/>
    <property type="molecule type" value="Genomic_DNA"/>
</dbReference>
<feature type="transmembrane region" description="Helical" evidence="1">
    <location>
        <begin position="7"/>
        <end position="26"/>
    </location>
</feature>